<evidence type="ECO:0000313" key="2">
    <source>
        <dbReference type="EMBL" id="RDH27560.1"/>
    </source>
</evidence>
<sequence length="90" mass="10291">MGKRLEGRDAIHTIPTPNITTPRTKDPHPPSTRQRDDHWRLERKKEREVFVCATRLNYSDPTAAVNPSRILRLYESGARGMEPGMVLSLP</sequence>
<proteinExistence type="predicted"/>
<dbReference type="EMBL" id="KZ852088">
    <property type="protein sequence ID" value="RDH27560.1"/>
    <property type="molecule type" value="Genomic_DNA"/>
</dbReference>
<dbReference type="Proteomes" id="UP000253729">
    <property type="component" value="Unassembled WGS sequence"/>
</dbReference>
<keyword evidence="3" id="KW-1185">Reference proteome</keyword>
<accession>A0A3F3PKU9</accession>
<feature type="region of interest" description="Disordered" evidence="1">
    <location>
        <begin position="1"/>
        <end position="37"/>
    </location>
</feature>
<dbReference type="RefSeq" id="XP_026620582.1">
    <property type="nucleotide sequence ID" value="XM_026763595.1"/>
</dbReference>
<gene>
    <name evidence="2" type="ORF">BDQ94DRAFT_112503</name>
</gene>
<feature type="compositionally biased region" description="Basic and acidic residues" evidence="1">
    <location>
        <begin position="23"/>
        <end position="37"/>
    </location>
</feature>
<name>A0A3F3PKU9_9EURO</name>
<reference evidence="2 3" key="1">
    <citation type="submission" date="2018-07" db="EMBL/GenBank/DDBJ databases">
        <title>The genomes of Aspergillus section Nigri reveals drivers in fungal speciation.</title>
        <authorList>
            <consortium name="DOE Joint Genome Institute"/>
            <person name="Vesth T.C."/>
            <person name="Nybo J."/>
            <person name="Theobald S."/>
            <person name="Brandl J."/>
            <person name="Frisvad J.C."/>
            <person name="Nielsen K.F."/>
            <person name="Lyhne E.K."/>
            <person name="Kogle M.E."/>
            <person name="Kuo A."/>
            <person name="Riley R."/>
            <person name="Clum A."/>
            <person name="Nolan M."/>
            <person name="Lipzen A."/>
            <person name="Salamov A."/>
            <person name="Henrissat B."/>
            <person name="Wiebenga A."/>
            <person name="De vries R.P."/>
            <person name="Grigoriev I.V."/>
            <person name="Mortensen U.H."/>
            <person name="Andersen M.R."/>
            <person name="Baker S.E."/>
        </authorList>
    </citation>
    <scope>NUCLEOTIDE SEQUENCE [LARGE SCALE GENOMIC DNA]</scope>
    <source>
        <strain evidence="2 3">CBS 139.54b</strain>
    </source>
</reference>
<dbReference type="AlphaFoldDB" id="A0A3F3PKU9"/>
<feature type="compositionally biased region" description="Basic and acidic residues" evidence="1">
    <location>
        <begin position="1"/>
        <end position="11"/>
    </location>
</feature>
<evidence type="ECO:0000313" key="3">
    <source>
        <dbReference type="Proteomes" id="UP000253729"/>
    </source>
</evidence>
<evidence type="ECO:0000256" key="1">
    <source>
        <dbReference type="SAM" id="MobiDB-lite"/>
    </source>
</evidence>
<protein>
    <submittedName>
        <fullName evidence="2">Uncharacterized protein</fullName>
    </submittedName>
</protein>
<feature type="compositionally biased region" description="Low complexity" evidence="1">
    <location>
        <begin position="12"/>
        <end position="22"/>
    </location>
</feature>
<dbReference type="GeneID" id="38131951"/>
<organism evidence="2 3">
    <name type="scientific">Aspergillus welwitschiae</name>
    <dbReference type="NCBI Taxonomy" id="1341132"/>
    <lineage>
        <taxon>Eukaryota</taxon>
        <taxon>Fungi</taxon>
        <taxon>Dikarya</taxon>
        <taxon>Ascomycota</taxon>
        <taxon>Pezizomycotina</taxon>
        <taxon>Eurotiomycetes</taxon>
        <taxon>Eurotiomycetidae</taxon>
        <taxon>Eurotiales</taxon>
        <taxon>Aspergillaceae</taxon>
        <taxon>Aspergillus</taxon>
        <taxon>Aspergillus subgen. Circumdati</taxon>
    </lineage>
</organism>